<protein>
    <submittedName>
        <fullName evidence="1">Uncharacterized protein</fullName>
    </submittedName>
</protein>
<sequence>MITCCRTIRNSYCRVLVICLTLFTFFGVEAYALDNRFGVISPYWQSDSTSYSFIAVTHPSLSTMASQIGVKINVLKNDTTAFTTAASFTVSAGTTQRVFIVRTGHSIINPTIIPSAVFIAGTTDYSYGNIRIEPIATNPLLITGTASDAFAVGKGNNEGYRDVTMLSFFGAIVFDSATTGFAMEFIGDTHDSSDIYDAWVGLNKVGVSGVN</sequence>
<evidence type="ECO:0000313" key="1">
    <source>
        <dbReference type="EMBL" id="SVC69367.1"/>
    </source>
</evidence>
<dbReference type="AlphaFoldDB" id="A0A382P982"/>
<name>A0A382P982_9ZZZZ</name>
<reference evidence="1" key="1">
    <citation type="submission" date="2018-05" db="EMBL/GenBank/DDBJ databases">
        <authorList>
            <person name="Lanie J.A."/>
            <person name="Ng W.-L."/>
            <person name="Kazmierczak K.M."/>
            <person name="Andrzejewski T.M."/>
            <person name="Davidsen T.M."/>
            <person name="Wayne K.J."/>
            <person name="Tettelin H."/>
            <person name="Glass J.I."/>
            <person name="Rusch D."/>
            <person name="Podicherti R."/>
            <person name="Tsui H.-C.T."/>
            <person name="Winkler M.E."/>
        </authorList>
    </citation>
    <scope>NUCLEOTIDE SEQUENCE</scope>
</reference>
<dbReference type="EMBL" id="UINC01105435">
    <property type="protein sequence ID" value="SVC69367.1"/>
    <property type="molecule type" value="Genomic_DNA"/>
</dbReference>
<organism evidence="1">
    <name type="scientific">marine metagenome</name>
    <dbReference type="NCBI Taxonomy" id="408172"/>
    <lineage>
        <taxon>unclassified sequences</taxon>
        <taxon>metagenomes</taxon>
        <taxon>ecological metagenomes</taxon>
    </lineage>
</organism>
<gene>
    <name evidence="1" type="ORF">METZ01_LOCUS322221</name>
</gene>
<accession>A0A382P982</accession>
<proteinExistence type="predicted"/>